<name>A0A9W6GKF7_9FUSO</name>
<evidence type="ECO:0000256" key="5">
    <source>
        <dbReference type="ARBA" id="ARBA00022801"/>
    </source>
</evidence>
<keyword evidence="7" id="KW-0224">Dipeptidase</keyword>
<evidence type="ECO:0000313" key="10">
    <source>
        <dbReference type="Proteomes" id="UP001144471"/>
    </source>
</evidence>
<evidence type="ECO:0000313" key="9">
    <source>
        <dbReference type="EMBL" id="GLI55514.1"/>
    </source>
</evidence>
<evidence type="ECO:0000256" key="2">
    <source>
        <dbReference type="ARBA" id="ARBA00006247"/>
    </source>
</evidence>
<evidence type="ECO:0000256" key="7">
    <source>
        <dbReference type="ARBA" id="ARBA00022997"/>
    </source>
</evidence>
<dbReference type="SUPFAM" id="SSF53187">
    <property type="entry name" value="Zn-dependent exopeptidases"/>
    <property type="match status" value="1"/>
</dbReference>
<reference evidence="9" key="1">
    <citation type="submission" date="2022-12" db="EMBL/GenBank/DDBJ databases">
        <title>Reference genome sequencing for broad-spectrum identification of bacterial and archaeal isolates by mass spectrometry.</title>
        <authorList>
            <person name="Sekiguchi Y."/>
            <person name="Tourlousse D.M."/>
        </authorList>
    </citation>
    <scope>NUCLEOTIDE SEQUENCE</scope>
    <source>
        <strain evidence="9">10succ1</strain>
    </source>
</reference>
<accession>A0A9W6GKF7</accession>
<comment type="cofactor">
    <cofactor evidence="1">
        <name>Zn(2+)</name>
        <dbReference type="ChEBI" id="CHEBI:29105"/>
    </cofactor>
</comment>
<evidence type="ECO:0000256" key="1">
    <source>
        <dbReference type="ARBA" id="ARBA00001947"/>
    </source>
</evidence>
<dbReference type="Proteomes" id="UP001144471">
    <property type="component" value="Unassembled WGS sequence"/>
</dbReference>
<dbReference type="GO" id="GO:0008777">
    <property type="term" value="F:acetylornithine deacetylase activity"/>
    <property type="evidence" value="ECO:0007669"/>
    <property type="project" value="TreeGrafter"/>
</dbReference>
<keyword evidence="5" id="KW-0378">Hydrolase</keyword>
<proteinExistence type="inferred from homology"/>
<dbReference type="InterPro" id="IPR050072">
    <property type="entry name" value="Peptidase_M20A"/>
</dbReference>
<evidence type="ECO:0000256" key="4">
    <source>
        <dbReference type="ARBA" id="ARBA00022723"/>
    </source>
</evidence>
<organism evidence="9 10">
    <name type="scientific">Propionigenium maris DSM 9537</name>
    <dbReference type="NCBI Taxonomy" id="1123000"/>
    <lineage>
        <taxon>Bacteria</taxon>
        <taxon>Fusobacteriati</taxon>
        <taxon>Fusobacteriota</taxon>
        <taxon>Fusobacteriia</taxon>
        <taxon>Fusobacteriales</taxon>
        <taxon>Fusobacteriaceae</taxon>
        <taxon>Propionigenium</taxon>
    </lineage>
</organism>
<dbReference type="Gene3D" id="3.30.70.360">
    <property type="match status" value="2"/>
</dbReference>
<keyword evidence="3" id="KW-0645">Protease</keyword>
<keyword evidence="8" id="KW-0482">Metalloprotease</keyword>
<comment type="caution">
    <text evidence="9">The sequence shown here is derived from an EMBL/GenBank/DDBJ whole genome shotgun (WGS) entry which is preliminary data.</text>
</comment>
<dbReference type="GO" id="GO:0006508">
    <property type="term" value="P:proteolysis"/>
    <property type="evidence" value="ECO:0007669"/>
    <property type="project" value="UniProtKB-KW"/>
</dbReference>
<dbReference type="NCBIfam" id="TIGR01887">
    <property type="entry name" value="dipeptidaselike"/>
    <property type="match status" value="1"/>
</dbReference>
<dbReference type="EMBL" id="BSDY01000004">
    <property type="protein sequence ID" value="GLI55514.1"/>
    <property type="molecule type" value="Genomic_DNA"/>
</dbReference>
<keyword evidence="10" id="KW-1185">Reference proteome</keyword>
<evidence type="ECO:0000256" key="6">
    <source>
        <dbReference type="ARBA" id="ARBA00022833"/>
    </source>
</evidence>
<dbReference type="InterPro" id="IPR010964">
    <property type="entry name" value="M20A_pepV-rel"/>
</dbReference>
<gene>
    <name evidence="9" type="ORF">PM10SUCC1_10280</name>
</gene>
<dbReference type="GO" id="GO:0006526">
    <property type="term" value="P:L-arginine biosynthetic process"/>
    <property type="evidence" value="ECO:0007669"/>
    <property type="project" value="TreeGrafter"/>
</dbReference>
<dbReference type="RefSeq" id="WP_281834035.1">
    <property type="nucleotide sequence ID" value="NZ_BSDY01000004.1"/>
</dbReference>
<dbReference type="InterPro" id="IPR002933">
    <property type="entry name" value="Peptidase_M20"/>
</dbReference>
<dbReference type="InterPro" id="IPR001261">
    <property type="entry name" value="ArgE/DapE_CS"/>
</dbReference>
<dbReference type="InterPro" id="IPR036264">
    <property type="entry name" value="Bact_exopeptidase_dim_dom"/>
</dbReference>
<dbReference type="Gene3D" id="3.40.630.10">
    <property type="entry name" value="Zn peptidases"/>
    <property type="match status" value="1"/>
</dbReference>
<dbReference type="SUPFAM" id="SSF55031">
    <property type="entry name" value="Bacterial exopeptidase dimerisation domain"/>
    <property type="match status" value="1"/>
</dbReference>
<evidence type="ECO:0000256" key="8">
    <source>
        <dbReference type="ARBA" id="ARBA00023049"/>
    </source>
</evidence>
<dbReference type="GO" id="GO:0016805">
    <property type="term" value="F:dipeptidase activity"/>
    <property type="evidence" value="ECO:0007669"/>
    <property type="project" value="UniProtKB-KW"/>
</dbReference>
<dbReference type="AlphaFoldDB" id="A0A9W6GKF7"/>
<comment type="similarity">
    <text evidence="2">Belongs to the peptidase M20A family.</text>
</comment>
<dbReference type="PANTHER" id="PTHR43808:SF31">
    <property type="entry name" value="N-ACETYL-L-CITRULLINE DEACETYLASE"/>
    <property type="match status" value="1"/>
</dbReference>
<protein>
    <submittedName>
        <fullName evidence="9">Xaa-His dipeptidase</fullName>
    </submittedName>
</protein>
<keyword evidence="6" id="KW-0862">Zinc</keyword>
<dbReference type="Pfam" id="PF01546">
    <property type="entry name" value="Peptidase_M20"/>
    <property type="match status" value="1"/>
</dbReference>
<dbReference type="PANTHER" id="PTHR43808">
    <property type="entry name" value="ACETYLORNITHINE DEACETYLASE"/>
    <property type="match status" value="1"/>
</dbReference>
<evidence type="ECO:0000256" key="3">
    <source>
        <dbReference type="ARBA" id="ARBA00022670"/>
    </source>
</evidence>
<keyword evidence="4" id="KW-0479">Metal-binding</keyword>
<sequence>MKGKLDLIWDDFLSDLGRSISIPSILKEDDSKYPFGQDIQRVLEETVSLAERLGFKTYTDPEGYYGYAEIGKGEELVGVLGHLDVVPTGDLSKWNTDPFKLEVVEDKLYGRGTKDDKGPLLAALYSAHLLIKEGHEFGRRLRFIFGTDEENLWRGISKYLEKEEIPSISFTPDSGFPVVYAEKGLVQYSLEGKNESNISMAGGDALNSTPSKMVYSGEKIEEIMSELDKLNFEYIKEGESLEVKGKSVHTKIAPEGINAIARLLMGMKNCGFQSKVIDFVGDLVEEDAYGTKIFNGLEDEPTGKLTFNIGKISLDETTEKLGVDIRFPVVDTTKEDIFNLLNKKAREYGLEVKEIDYLRPVYMPLDCELIKTLLETYQKKTGDYTTQPVASGGATYARAMENCVAFGPAFPDSVSTEHKPNEFITLKELKLSMEIYYNTIKKLTGKGE</sequence>
<dbReference type="PROSITE" id="PS00758">
    <property type="entry name" value="ARGE_DAPE_CPG2_1"/>
    <property type="match status" value="1"/>
</dbReference>
<dbReference type="GO" id="GO:0008270">
    <property type="term" value="F:zinc ion binding"/>
    <property type="evidence" value="ECO:0007669"/>
    <property type="project" value="InterPro"/>
</dbReference>
<dbReference type="GO" id="GO:0008237">
    <property type="term" value="F:metallopeptidase activity"/>
    <property type="evidence" value="ECO:0007669"/>
    <property type="project" value="UniProtKB-KW"/>
</dbReference>